<keyword evidence="3 8" id="KW-0520">NAD</keyword>
<dbReference type="InterPro" id="IPR022615">
    <property type="entry name" value="NqrA_C_domain"/>
</dbReference>
<dbReference type="Pfam" id="PF05896">
    <property type="entry name" value="NQRA_N"/>
    <property type="match status" value="1"/>
</dbReference>
<dbReference type="GO" id="GO:0016655">
    <property type="term" value="F:oxidoreductase activity, acting on NAD(P)H, quinone or similar compound as acceptor"/>
    <property type="evidence" value="ECO:0007669"/>
    <property type="project" value="UniProtKB-UniRule"/>
</dbReference>
<evidence type="ECO:0000256" key="3">
    <source>
        <dbReference type="ARBA" id="ARBA00023027"/>
    </source>
</evidence>
<evidence type="ECO:0000256" key="8">
    <source>
        <dbReference type="HAMAP-Rule" id="MF_00425"/>
    </source>
</evidence>
<keyword evidence="12" id="KW-0560">Oxidoreductase</keyword>
<evidence type="ECO:0000256" key="4">
    <source>
        <dbReference type="ARBA" id="ARBA00023053"/>
    </source>
</evidence>
<dbReference type="STRING" id="267850.ADINL_1559"/>
<keyword evidence="7 8" id="KW-0739">Sodium transport</keyword>
<dbReference type="EMBL" id="JMSZ01000021">
    <property type="protein sequence ID" value="KDE39922.1"/>
    <property type="molecule type" value="Genomic_DNA"/>
</dbReference>
<gene>
    <name evidence="8" type="primary">nqrA</name>
    <name evidence="12" type="ORF">ADINL_1559</name>
</gene>
<evidence type="ECO:0000256" key="5">
    <source>
        <dbReference type="ARBA" id="ARBA00023065"/>
    </source>
</evidence>
<dbReference type="InterPro" id="IPR056148">
    <property type="entry name" value="NQRA_2nd"/>
</dbReference>
<keyword evidence="13" id="KW-1185">Reference proteome</keyword>
<dbReference type="OrthoDB" id="9774536at2"/>
<dbReference type="PANTHER" id="PTHR37839">
    <property type="entry name" value="NA(+)-TRANSLOCATING NADH-QUINONE REDUCTASE SUBUNIT A"/>
    <property type="match status" value="1"/>
</dbReference>
<sequence>MIRIKKGLDLPITGEPAQIIEDAAKVSSVALVGYDYVGMKPTMAVKEGDRVKLGQVIFTDKKTEGVQYTAPGAGVIKSINRGERRVLQSVVIELDAEEEAIEFSRYEAGQLASLTREQVQENLLQSGLWTALRTRPFSKVPAAGTVPHSIFVTAMDSNPLAADPQVIIAEQAEAFQQGLSLLTKLTDGKVFLCKAPGANIPTAEGVTTEEFGGVHPAGNPGTHIHFLDPVSQTKTVWYIGYQDVIAFAKLFTTGRLQLDRVVSIAGPQVEKPVLVRTRVGACLTELTEGRLRTGKNRIISGSVWNGLTASGPLAYLTRYATQVSVLLEGDKREFMGWVAPGTNKYSVLNMFASMFSPGKRFDFTTTTNGSERAMVPVGQFEELMPLDILPTQLMRALVTGDIVLAMQLGCLELDEEDVALCSFACVGKYEYGPILRDNLTRIEKEA</sequence>
<dbReference type="NCBIfam" id="NF003759">
    <property type="entry name" value="PRK05352.1-2"/>
    <property type="match status" value="1"/>
</dbReference>
<comment type="caution">
    <text evidence="12">The sequence shown here is derived from an EMBL/GenBank/DDBJ whole genome shotgun (WGS) entry which is preliminary data.</text>
</comment>
<dbReference type="Pfam" id="PF11973">
    <property type="entry name" value="NQRA_SLBB"/>
    <property type="match status" value="1"/>
</dbReference>
<dbReference type="GO" id="GO:0006814">
    <property type="term" value="P:sodium ion transport"/>
    <property type="evidence" value="ECO:0007669"/>
    <property type="project" value="UniProtKB-UniRule"/>
</dbReference>
<evidence type="ECO:0000256" key="2">
    <source>
        <dbReference type="ARBA" id="ARBA00022967"/>
    </source>
</evidence>
<dbReference type="InterPro" id="IPR056147">
    <property type="entry name" value="NQRA_N"/>
</dbReference>
<evidence type="ECO:0000313" key="13">
    <source>
        <dbReference type="Proteomes" id="UP000027318"/>
    </source>
</evidence>
<name>A0A063Y5Z6_9GAMM</name>
<protein>
    <recommendedName>
        <fullName evidence="8">Na(+)-translocating NADH-quinone reductase subunit A</fullName>
        <shortName evidence="8">Na(+)-NQR subunit A</shortName>
        <shortName evidence="8">Na(+)-translocating NQR subunit A</shortName>
        <ecNumber evidence="8">7.2.1.1</ecNumber>
    </recommendedName>
    <alternativeName>
        <fullName evidence="8">NQR complex subunit A</fullName>
    </alternativeName>
    <alternativeName>
        <fullName evidence="8">NQR-1 subunit A</fullName>
    </alternativeName>
</protein>
<evidence type="ECO:0000259" key="11">
    <source>
        <dbReference type="Pfam" id="PF24836"/>
    </source>
</evidence>
<keyword evidence="6 8" id="KW-0830">Ubiquinone</keyword>
<dbReference type="EC" id="7.2.1.1" evidence="8"/>
<feature type="domain" description="Na(+)-translocating NADH-quinone reductase subunit A C-terminal" evidence="10">
    <location>
        <begin position="261"/>
        <end position="309"/>
    </location>
</feature>
<evidence type="ECO:0000313" key="12">
    <source>
        <dbReference type="EMBL" id="KDE39922.1"/>
    </source>
</evidence>
<keyword evidence="1 8" id="KW-0813">Transport</keyword>
<keyword evidence="5 8" id="KW-0406">Ion transport</keyword>
<evidence type="ECO:0000259" key="10">
    <source>
        <dbReference type="Pfam" id="PF11973"/>
    </source>
</evidence>
<evidence type="ECO:0000256" key="6">
    <source>
        <dbReference type="ARBA" id="ARBA00023075"/>
    </source>
</evidence>
<evidence type="ECO:0000259" key="9">
    <source>
        <dbReference type="Pfam" id="PF05896"/>
    </source>
</evidence>
<comment type="catalytic activity">
    <reaction evidence="8">
        <text>a ubiquinone + n Na(+)(in) + NADH + H(+) = a ubiquinol + n Na(+)(out) + NAD(+)</text>
        <dbReference type="Rhea" id="RHEA:47748"/>
        <dbReference type="Rhea" id="RHEA-COMP:9565"/>
        <dbReference type="Rhea" id="RHEA-COMP:9566"/>
        <dbReference type="ChEBI" id="CHEBI:15378"/>
        <dbReference type="ChEBI" id="CHEBI:16389"/>
        <dbReference type="ChEBI" id="CHEBI:17976"/>
        <dbReference type="ChEBI" id="CHEBI:29101"/>
        <dbReference type="ChEBI" id="CHEBI:57540"/>
        <dbReference type="ChEBI" id="CHEBI:57945"/>
        <dbReference type="EC" id="7.2.1.1"/>
    </reaction>
</comment>
<dbReference type="RefSeq" id="WP_036546018.1">
    <property type="nucleotide sequence ID" value="NZ_JBKBNO010000003.1"/>
</dbReference>
<dbReference type="AlphaFoldDB" id="A0A063Y5Z6"/>
<feature type="domain" description="NqrA N-terminal barrel-sandwich hybrid" evidence="9">
    <location>
        <begin position="2"/>
        <end position="95"/>
    </location>
</feature>
<comment type="function">
    <text evidence="8">NQR complex catalyzes the reduction of ubiquinone-1 to ubiquinol by two successive reactions, coupled with the transport of Na(+) ions from the cytoplasm to the periplasm. NqrA to NqrE are probably involved in the second step, the conversion of ubisemiquinone to ubiquinol.</text>
</comment>
<dbReference type="NCBIfam" id="TIGR01936">
    <property type="entry name" value="nqrA"/>
    <property type="match status" value="1"/>
</dbReference>
<evidence type="ECO:0000256" key="7">
    <source>
        <dbReference type="ARBA" id="ARBA00023201"/>
    </source>
</evidence>
<comment type="similarity">
    <text evidence="8">Belongs to the NqrA family.</text>
</comment>
<keyword evidence="2 8" id="KW-1278">Translocase</keyword>
<reference evidence="12 13" key="1">
    <citation type="journal article" date="2005" name="Int. J. Syst. Evol. Microbiol.">
        <title>Nitrincola lacisaponensis gen. nov., sp. nov., a novel alkaliphilic bacterium isolated from an alkaline, saline lake.</title>
        <authorList>
            <person name="Dimitriu P.A."/>
            <person name="Shukla S.K."/>
            <person name="Conradt J."/>
            <person name="Marquez M.C."/>
            <person name="Ventosa A."/>
            <person name="Maglia A."/>
            <person name="Peyton B.M."/>
            <person name="Pinkart H.C."/>
            <person name="Mormile M.R."/>
        </authorList>
    </citation>
    <scope>NUCLEOTIDE SEQUENCE [LARGE SCALE GENOMIC DNA]</scope>
    <source>
        <strain evidence="12 13">4CA</strain>
    </source>
</reference>
<evidence type="ECO:0000256" key="1">
    <source>
        <dbReference type="ARBA" id="ARBA00022448"/>
    </source>
</evidence>
<accession>A0A063Y5Z6</accession>
<dbReference type="Proteomes" id="UP000027318">
    <property type="component" value="Unassembled WGS sequence"/>
</dbReference>
<organism evidence="12 13">
    <name type="scientific">Nitrincola lacisaponensis</name>
    <dbReference type="NCBI Taxonomy" id="267850"/>
    <lineage>
        <taxon>Bacteria</taxon>
        <taxon>Pseudomonadati</taxon>
        <taxon>Pseudomonadota</taxon>
        <taxon>Gammaproteobacteria</taxon>
        <taxon>Oceanospirillales</taxon>
        <taxon>Oceanospirillaceae</taxon>
        <taxon>Nitrincola</taxon>
    </lineage>
</organism>
<dbReference type="Pfam" id="PF24836">
    <property type="entry name" value="NQRA_2nd"/>
    <property type="match status" value="1"/>
</dbReference>
<dbReference type="InterPro" id="IPR008703">
    <property type="entry name" value="NqrA"/>
</dbReference>
<dbReference type="PANTHER" id="PTHR37839:SF1">
    <property type="entry name" value="NA(+)-TRANSLOCATING NADH-QUINONE REDUCTASE SUBUNIT A"/>
    <property type="match status" value="1"/>
</dbReference>
<keyword evidence="4 8" id="KW-0915">Sodium</keyword>
<proteinExistence type="inferred from homology"/>
<dbReference type="HAMAP" id="MF_00425">
    <property type="entry name" value="NqrA"/>
    <property type="match status" value="1"/>
</dbReference>
<comment type="subunit">
    <text evidence="8">Composed of six subunits; NqrA, NqrB, NqrC, NqrD, NqrE and NqrF.</text>
</comment>
<feature type="domain" description="NqrA second alpha/beta" evidence="11">
    <location>
        <begin position="114"/>
        <end position="256"/>
    </location>
</feature>
<dbReference type="PATRIC" id="fig|267850.7.peg.1537"/>